<organism evidence="2 3">
    <name type="scientific">Gallaecimonas pentaromativorans</name>
    <dbReference type="NCBI Taxonomy" id="584787"/>
    <lineage>
        <taxon>Bacteria</taxon>
        <taxon>Pseudomonadati</taxon>
        <taxon>Pseudomonadota</taxon>
        <taxon>Gammaproteobacteria</taxon>
        <taxon>Enterobacterales</taxon>
        <taxon>Gallaecimonadaceae</taxon>
        <taxon>Gallaecimonas</taxon>
    </lineage>
</organism>
<dbReference type="AlphaFoldDB" id="A0A3N1NUP0"/>
<keyword evidence="3" id="KW-1185">Reference proteome</keyword>
<name>A0A3N1NUP0_9GAMM</name>
<sequence>MVDPQVYAPDYQHLSDQALFVQWERRASLGHPNQVKALARELDKRNIPCTGFFAGRRYLRSSLKRVLWTLGGGAAIAALAMRGLSPAASLHLAGFLALMALLVLLLLGLVHVSGKVPSYHGLSASNASAPVFSALVQLLLGGLFWLLTFSAVAAAS</sequence>
<keyword evidence="1" id="KW-0472">Membrane</keyword>
<comment type="caution">
    <text evidence="2">The sequence shown here is derived from an EMBL/GenBank/DDBJ whole genome shotgun (WGS) entry which is preliminary data.</text>
</comment>
<evidence type="ECO:0000256" key="1">
    <source>
        <dbReference type="SAM" id="Phobius"/>
    </source>
</evidence>
<feature type="transmembrane region" description="Helical" evidence="1">
    <location>
        <begin position="131"/>
        <end position="155"/>
    </location>
</feature>
<evidence type="ECO:0000313" key="2">
    <source>
        <dbReference type="EMBL" id="ROQ18928.1"/>
    </source>
</evidence>
<reference evidence="2 3" key="1">
    <citation type="submission" date="2018-11" db="EMBL/GenBank/DDBJ databases">
        <title>Genomic Encyclopedia of Type Strains, Phase IV (KMG-IV): sequencing the most valuable type-strain genomes for metagenomic binning, comparative biology and taxonomic classification.</title>
        <authorList>
            <person name="Goeker M."/>
        </authorList>
    </citation>
    <scope>NUCLEOTIDE SEQUENCE [LARGE SCALE GENOMIC DNA]</scope>
    <source>
        <strain evidence="2 3">DSM 21945</strain>
    </source>
</reference>
<feature type="transmembrane region" description="Helical" evidence="1">
    <location>
        <begin position="66"/>
        <end position="84"/>
    </location>
</feature>
<keyword evidence="1" id="KW-1133">Transmembrane helix</keyword>
<proteinExistence type="predicted"/>
<feature type="transmembrane region" description="Helical" evidence="1">
    <location>
        <begin position="90"/>
        <end position="110"/>
    </location>
</feature>
<dbReference type="Proteomes" id="UP000268033">
    <property type="component" value="Unassembled WGS sequence"/>
</dbReference>
<dbReference type="EMBL" id="RJUL01000013">
    <property type="protein sequence ID" value="ROQ18928.1"/>
    <property type="molecule type" value="Genomic_DNA"/>
</dbReference>
<gene>
    <name evidence="2" type="ORF">EDC28_11344</name>
</gene>
<evidence type="ECO:0000313" key="3">
    <source>
        <dbReference type="Proteomes" id="UP000268033"/>
    </source>
</evidence>
<dbReference type="RefSeq" id="WP_123422654.1">
    <property type="nucleotide sequence ID" value="NZ_RJUL01000013.1"/>
</dbReference>
<accession>A0A3N1NUP0</accession>
<protein>
    <submittedName>
        <fullName evidence="2">Uncharacterized protein</fullName>
    </submittedName>
</protein>
<dbReference type="STRING" id="584787.GCA_001247655_03311"/>
<keyword evidence="1" id="KW-0812">Transmembrane</keyword>